<feature type="compositionally biased region" description="Polar residues" evidence="1">
    <location>
        <begin position="170"/>
        <end position="187"/>
    </location>
</feature>
<feature type="compositionally biased region" description="Pro residues" evidence="1">
    <location>
        <begin position="1"/>
        <end position="14"/>
    </location>
</feature>
<dbReference type="EMBL" id="KQ474073">
    <property type="protein sequence ID" value="KPV78325.1"/>
    <property type="molecule type" value="Genomic_DNA"/>
</dbReference>
<reference evidence="2 3" key="1">
    <citation type="journal article" date="2015" name="Front. Microbiol.">
        <title>Genome sequence of the plant growth promoting endophytic yeast Rhodotorula graminis WP1.</title>
        <authorList>
            <person name="Firrincieli A."/>
            <person name="Otillar R."/>
            <person name="Salamov A."/>
            <person name="Schmutz J."/>
            <person name="Khan Z."/>
            <person name="Redman R.S."/>
            <person name="Fleck N.D."/>
            <person name="Lindquist E."/>
            <person name="Grigoriev I.V."/>
            <person name="Doty S.L."/>
        </authorList>
    </citation>
    <scope>NUCLEOTIDE SEQUENCE [LARGE SCALE GENOMIC DNA]</scope>
    <source>
        <strain evidence="2 3">WP1</strain>
    </source>
</reference>
<feature type="compositionally biased region" description="Low complexity" evidence="1">
    <location>
        <begin position="15"/>
        <end position="27"/>
    </location>
</feature>
<feature type="compositionally biased region" description="Basic and acidic residues" evidence="1">
    <location>
        <begin position="286"/>
        <end position="301"/>
    </location>
</feature>
<name>A0A194SD03_RHOGW</name>
<feature type="region of interest" description="Disordered" evidence="1">
    <location>
        <begin position="1"/>
        <end position="259"/>
    </location>
</feature>
<evidence type="ECO:0000256" key="1">
    <source>
        <dbReference type="SAM" id="MobiDB-lite"/>
    </source>
</evidence>
<dbReference type="OMA" id="WIELQGV"/>
<dbReference type="RefSeq" id="XP_018274374.1">
    <property type="nucleotide sequence ID" value="XM_018415506.1"/>
</dbReference>
<feature type="compositionally biased region" description="Polar residues" evidence="1">
    <location>
        <begin position="48"/>
        <end position="60"/>
    </location>
</feature>
<dbReference type="AlphaFoldDB" id="A0A194SD03"/>
<feature type="compositionally biased region" description="Low complexity" evidence="1">
    <location>
        <begin position="189"/>
        <end position="205"/>
    </location>
</feature>
<evidence type="ECO:0000313" key="3">
    <source>
        <dbReference type="Proteomes" id="UP000053890"/>
    </source>
</evidence>
<feature type="compositionally biased region" description="Low complexity" evidence="1">
    <location>
        <begin position="357"/>
        <end position="414"/>
    </location>
</feature>
<dbReference type="GeneID" id="28975954"/>
<keyword evidence="3" id="KW-1185">Reference proteome</keyword>
<feature type="compositionally biased region" description="Acidic residues" evidence="1">
    <location>
        <begin position="323"/>
        <end position="334"/>
    </location>
</feature>
<organism evidence="2 3">
    <name type="scientific">Rhodotorula graminis (strain WP1)</name>
    <dbReference type="NCBI Taxonomy" id="578459"/>
    <lineage>
        <taxon>Eukaryota</taxon>
        <taxon>Fungi</taxon>
        <taxon>Dikarya</taxon>
        <taxon>Basidiomycota</taxon>
        <taxon>Pucciniomycotina</taxon>
        <taxon>Microbotryomycetes</taxon>
        <taxon>Sporidiobolales</taxon>
        <taxon>Sporidiobolaceae</taxon>
        <taxon>Rhodotorula</taxon>
    </lineage>
</organism>
<dbReference type="Proteomes" id="UP000053890">
    <property type="component" value="Unassembled WGS sequence"/>
</dbReference>
<protein>
    <recommendedName>
        <fullName evidence="4">Proteophosphoglycan ppg4</fullName>
    </recommendedName>
</protein>
<feature type="compositionally biased region" description="Low complexity" evidence="1">
    <location>
        <begin position="115"/>
        <end position="159"/>
    </location>
</feature>
<gene>
    <name evidence="2" type="ORF">RHOBADRAFT_50805</name>
</gene>
<sequence>MPTPPCPIPPPLPPAGARAPAPSHAAAGHSYSASLPPTYRLSAFPVSPSATNDDQGSFSTLAPGLGLEQRSSDSDADADDDDTGHRRPPSPPSPSTPLSPSSHRPTRTTRGFDCPSTAPASAPAAAAASSGIDLRSTSASSARSSSSCTDTSASTSTTTTEDDVDECATPLSSLAGSTASMTASESCRATAAPGHAPTTSSSAAAPRPPLTSGGSGSDLAARLEWGMQGLVVAPQVPKDDAAKREREARAVRGGWEDPALAAARRALWDDVVAVDEDEDAQPGEVGRVRGEEGTAERRPGQDDGEAGVSVRRDDNDDDVARDGDEEEDRGDDDEGLPRPRRPCHTTLAPRFSCLRHSPSARASLSLPSSSCPSSSDDGPLPPSTSTSTSPLPTSGRLSPSAASTSSTSEGAPASVTFSCAPPETCPTWSAEAYSRRGDAPVEKLSIREWIELQGVREAVGVWSGKIAKWDEAQVLAEASAGAGGDGQLSTPTRGRPPGGLAAVVGVVHISRSTPTSPVDPNRMPFP</sequence>
<evidence type="ECO:0008006" key="4">
    <source>
        <dbReference type="Google" id="ProtNLM"/>
    </source>
</evidence>
<dbReference type="OrthoDB" id="2536933at2759"/>
<feature type="compositionally biased region" description="Basic and acidic residues" evidence="1">
    <location>
        <begin position="237"/>
        <end position="250"/>
    </location>
</feature>
<feature type="compositionally biased region" description="Basic and acidic residues" evidence="1">
    <location>
        <begin position="310"/>
        <end position="322"/>
    </location>
</feature>
<evidence type="ECO:0000313" key="2">
    <source>
        <dbReference type="EMBL" id="KPV78325.1"/>
    </source>
</evidence>
<proteinExistence type="predicted"/>
<feature type="region of interest" description="Disordered" evidence="1">
    <location>
        <begin position="274"/>
        <end position="420"/>
    </location>
</feature>
<accession>A0A194SD03</accession>